<name>A0A0F9J6D7_9ZZZZ</name>
<accession>A0A0F9J6D7</accession>
<dbReference type="AlphaFoldDB" id="A0A0F9J6D7"/>
<dbReference type="PROSITE" id="PS51900">
    <property type="entry name" value="CB"/>
    <property type="match status" value="1"/>
</dbReference>
<evidence type="ECO:0008006" key="7">
    <source>
        <dbReference type="Google" id="ProtNLM"/>
    </source>
</evidence>
<evidence type="ECO:0000256" key="2">
    <source>
        <dbReference type="ARBA" id="ARBA00023125"/>
    </source>
</evidence>
<dbReference type="PROSITE" id="PS51898">
    <property type="entry name" value="TYR_RECOMBINASE"/>
    <property type="match status" value="1"/>
</dbReference>
<sequence>MADPTSTPTFSILLQRFFVEHLGHQRAVSPRTIAAYRDTFRLLLSFAEAEIGKAPTVLALVDLDAQFILNFLDHLENDRKNGARSRNARWAALRSFLKYAAHYDLTAIAVIQQALAIPMKRFDKPVLGYLSRPEMQAILEAPDPQTWAGQRDRALFSLMYNTGARVSEAIGLRVRDVVIDQTMVAHLHGKGRKERSVPLWRPTASLIRGWKRRLESAADDGFLFPNRSGEKMARSNVTQRLKLAVAIAAERHPQLAQRSISPHTIRHTTAMHLLQSGVDITVIALWLGHESSATTHMYLQADLSMKERTLERLQPIGARPGRYRPPDQLMQFLQSL</sequence>
<comment type="caution">
    <text evidence="6">The sequence shown here is derived from an EMBL/GenBank/DDBJ whole genome shotgun (WGS) entry which is preliminary data.</text>
</comment>
<evidence type="ECO:0000256" key="3">
    <source>
        <dbReference type="ARBA" id="ARBA00023172"/>
    </source>
</evidence>
<keyword evidence="3" id="KW-0233">DNA recombination</keyword>
<organism evidence="6">
    <name type="scientific">marine sediment metagenome</name>
    <dbReference type="NCBI Taxonomy" id="412755"/>
    <lineage>
        <taxon>unclassified sequences</taxon>
        <taxon>metagenomes</taxon>
        <taxon>ecological metagenomes</taxon>
    </lineage>
</organism>
<dbReference type="InterPro" id="IPR044068">
    <property type="entry name" value="CB"/>
</dbReference>
<reference evidence="6" key="1">
    <citation type="journal article" date="2015" name="Nature">
        <title>Complex archaea that bridge the gap between prokaryotes and eukaryotes.</title>
        <authorList>
            <person name="Spang A."/>
            <person name="Saw J.H."/>
            <person name="Jorgensen S.L."/>
            <person name="Zaremba-Niedzwiedzka K."/>
            <person name="Martijn J."/>
            <person name="Lind A.E."/>
            <person name="van Eijk R."/>
            <person name="Schleper C."/>
            <person name="Guy L."/>
            <person name="Ettema T.J."/>
        </authorList>
    </citation>
    <scope>NUCLEOTIDE SEQUENCE</scope>
</reference>
<dbReference type="PANTHER" id="PTHR30349">
    <property type="entry name" value="PHAGE INTEGRASE-RELATED"/>
    <property type="match status" value="1"/>
</dbReference>
<dbReference type="InterPro" id="IPR011010">
    <property type="entry name" value="DNA_brk_join_enz"/>
</dbReference>
<proteinExistence type="predicted"/>
<protein>
    <recommendedName>
        <fullName evidence="7">Tyr recombinase domain-containing protein</fullName>
    </recommendedName>
</protein>
<dbReference type="Pfam" id="PF00589">
    <property type="entry name" value="Phage_integrase"/>
    <property type="match status" value="1"/>
</dbReference>
<dbReference type="InterPro" id="IPR004107">
    <property type="entry name" value="Integrase_SAM-like_N"/>
</dbReference>
<evidence type="ECO:0000256" key="1">
    <source>
        <dbReference type="ARBA" id="ARBA00022908"/>
    </source>
</evidence>
<evidence type="ECO:0000259" key="5">
    <source>
        <dbReference type="PROSITE" id="PS51900"/>
    </source>
</evidence>
<feature type="domain" description="Core-binding (CB)" evidence="5">
    <location>
        <begin position="8"/>
        <end position="101"/>
    </location>
</feature>
<feature type="domain" description="Tyr recombinase" evidence="4">
    <location>
        <begin position="125"/>
        <end position="311"/>
    </location>
</feature>
<dbReference type="SUPFAM" id="SSF56349">
    <property type="entry name" value="DNA breaking-rejoining enzymes"/>
    <property type="match status" value="1"/>
</dbReference>
<dbReference type="InterPro" id="IPR010998">
    <property type="entry name" value="Integrase_recombinase_N"/>
</dbReference>
<dbReference type="Gene3D" id="1.10.443.10">
    <property type="entry name" value="Intergrase catalytic core"/>
    <property type="match status" value="1"/>
</dbReference>
<dbReference type="Pfam" id="PF02899">
    <property type="entry name" value="Phage_int_SAM_1"/>
    <property type="match status" value="1"/>
</dbReference>
<keyword evidence="2" id="KW-0238">DNA-binding</keyword>
<evidence type="ECO:0000259" key="4">
    <source>
        <dbReference type="PROSITE" id="PS51898"/>
    </source>
</evidence>
<dbReference type="CDD" id="cd01182">
    <property type="entry name" value="INT_RitC_C_like"/>
    <property type="match status" value="1"/>
</dbReference>
<dbReference type="InterPro" id="IPR013762">
    <property type="entry name" value="Integrase-like_cat_sf"/>
</dbReference>
<dbReference type="EMBL" id="LAZR01012219">
    <property type="protein sequence ID" value="KKM27974.1"/>
    <property type="molecule type" value="Genomic_DNA"/>
</dbReference>
<evidence type="ECO:0000313" key="6">
    <source>
        <dbReference type="EMBL" id="KKM27974.1"/>
    </source>
</evidence>
<dbReference type="Gene3D" id="1.10.150.130">
    <property type="match status" value="1"/>
</dbReference>
<dbReference type="GO" id="GO:0003677">
    <property type="term" value="F:DNA binding"/>
    <property type="evidence" value="ECO:0007669"/>
    <property type="project" value="UniProtKB-KW"/>
</dbReference>
<dbReference type="GO" id="GO:0006310">
    <property type="term" value="P:DNA recombination"/>
    <property type="evidence" value="ECO:0007669"/>
    <property type="project" value="UniProtKB-KW"/>
</dbReference>
<keyword evidence="1" id="KW-0229">DNA integration</keyword>
<gene>
    <name evidence="6" type="ORF">LCGC14_1569340</name>
</gene>
<dbReference type="PANTHER" id="PTHR30349:SF81">
    <property type="entry name" value="TYROSINE RECOMBINASE XERC"/>
    <property type="match status" value="1"/>
</dbReference>
<dbReference type="InterPro" id="IPR002104">
    <property type="entry name" value="Integrase_catalytic"/>
</dbReference>
<dbReference type="InterPro" id="IPR050090">
    <property type="entry name" value="Tyrosine_recombinase_XerCD"/>
</dbReference>
<dbReference type="GO" id="GO:0015074">
    <property type="term" value="P:DNA integration"/>
    <property type="evidence" value="ECO:0007669"/>
    <property type="project" value="UniProtKB-KW"/>
</dbReference>